<evidence type="ECO:0000256" key="1">
    <source>
        <dbReference type="SAM" id="Phobius"/>
    </source>
</evidence>
<evidence type="ECO:0000313" key="3">
    <source>
        <dbReference type="Proteomes" id="UP000673447"/>
    </source>
</evidence>
<sequence length="153" mass="16642">MKTALRLIAGFAAGAAVMYWLDPVAGRRRRALARDQGSAVGRKAKHFAEARSRRAANRMLGVLARARSRLSHQPIDDDTLQARIRARLGHIVEHPGAVEVKVNDGHVELTGSASTSEVDELVDSVAAMQGVEGINYRFSMHEAEDARPPSAQH</sequence>
<feature type="transmembrane region" description="Helical" evidence="1">
    <location>
        <begin position="6"/>
        <end position="25"/>
    </location>
</feature>
<dbReference type="Proteomes" id="UP000673447">
    <property type="component" value="Unassembled WGS sequence"/>
</dbReference>
<protein>
    <submittedName>
        <fullName evidence="2">BON domain-containing protein</fullName>
    </submittedName>
</protein>
<accession>A0A941AS96</accession>
<proteinExistence type="predicted"/>
<comment type="caution">
    <text evidence="2">The sequence shown here is derived from an EMBL/GenBank/DDBJ whole genome shotgun (WGS) entry which is preliminary data.</text>
</comment>
<keyword evidence="3" id="KW-1185">Reference proteome</keyword>
<keyword evidence="1" id="KW-0472">Membrane</keyword>
<dbReference type="AlphaFoldDB" id="A0A941AS96"/>
<dbReference type="EMBL" id="JAGKTC010000001">
    <property type="protein sequence ID" value="MBP3983371.1"/>
    <property type="molecule type" value="Genomic_DNA"/>
</dbReference>
<name>A0A941AS96_9GAMM</name>
<reference evidence="2" key="2">
    <citation type="submission" date="2021-03" db="EMBL/GenBank/DDBJ databases">
        <authorList>
            <person name="Cao W."/>
        </authorList>
    </citation>
    <scope>NUCLEOTIDE SEQUENCE</scope>
    <source>
        <strain evidence="2">110414</strain>
    </source>
</reference>
<gene>
    <name evidence="2" type="ORF">J5837_02955</name>
</gene>
<keyword evidence="1" id="KW-1133">Transmembrane helix</keyword>
<keyword evidence="1" id="KW-0812">Transmembrane</keyword>
<dbReference type="RefSeq" id="WP_210535224.1">
    <property type="nucleotide sequence ID" value="NZ_JAGKTC010000001.1"/>
</dbReference>
<evidence type="ECO:0000313" key="2">
    <source>
        <dbReference type="EMBL" id="MBP3983371.1"/>
    </source>
</evidence>
<reference evidence="2" key="1">
    <citation type="journal article" date="2016" name="Int. J. Syst. Evol. Microbiol.">
        <title>Pseudoxanthomonas helianthi sp. nov., isolated from roots of Jerusalem artichoke (Helianthus tuberosus).</title>
        <authorList>
            <person name="Kittiwongwattana C."/>
            <person name="Thawai C."/>
        </authorList>
    </citation>
    <scope>NUCLEOTIDE SEQUENCE</scope>
    <source>
        <strain evidence="2">110414</strain>
    </source>
</reference>
<organism evidence="2 3">
    <name type="scientific">Pseudoxanthomonas helianthi</name>
    <dbReference type="NCBI Taxonomy" id="1453541"/>
    <lineage>
        <taxon>Bacteria</taxon>
        <taxon>Pseudomonadati</taxon>
        <taxon>Pseudomonadota</taxon>
        <taxon>Gammaproteobacteria</taxon>
        <taxon>Lysobacterales</taxon>
        <taxon>Lysobacteraceae</taxon>
        <taxon>Pseudoxanthomonas</taxon>
    </lineage>
</organism>